<dbReference type="RefSeq" id="WP_087999594.1">
    <property type="nucleotide sequence ID" value="NZ_BMHB01000001.1"/>
</dbReference>
<dbReference type="OrthoDB" id="2907471at2"/>
<evidence type="ECO:0000313" key="1">
    <source>
        <dbReference type="EMBL" id="GGI15811.1"/>
    </source>
</evidence>
<accession>A0A8J3F0S0</accession>
<comment type="caution">
    <text evidence="1">The sequence shown here is derived from an EMBL/GenBank/DDBJ whole genome shotgun (WGS) entry which is preliminary data.</text>
</comment>
<evidence type="ECO:0000313" key="2">
    <source>
        <dbReference type="Proteomes" id="UP000626244"/>
    </source>
</evidence>
<organism evidence="1 2">
    <name type="scientific">Gottfriedia solisilvae</name>
    <dbReference type="NCBI Taxonomy" id="1516104"/>
    <lineage>
        <taxon>Bacteria</taxon>
        <taxon>Bacillati</taxon>
        <taxon>Bacillota</taxon>
        <taxon>Bacilli</taxon>
        <taxon>Bacillales</taxon>
        <taxon>Bacillaceae</taxon>
        <taxon>Gottfriedia</taxon>
    </lineage>
</organism>
<proteinExistence type="predicted"/>
<protein>
    <submittedName>
        <fullName evidence="1">Uncharacterized protein</fullName>
    </submittedName>
</protein>
<name>A0A8J3F0S0_9BACI</name>
<gene>
    <name evidence="1" type="ORF">GCM10007380_29890</name>
</gene>
<sequence>MKKIYLVFAERYKEEEIIYVGTDKNSAINYYYACHEVDLDINSDIILSIKYSDSWIQIWEDGKLIEKVWRPNIKGME</sequence>
<reference evidence="2" key="1">
    <citation type="journal article" date="2019" name="Int. J. Syst. Evol. Microbiol.">
        <title>The Global Catalogue of Microorganisms (GCM) 10K type strain sequencing project: providing services to taxonomists for standard genome sequencing and annotation.</title>
        <authorList>
            <consortium name="The Broad Institute Genomics Platform"/>
            <consortium name="The Broad Institute Genome Sequencing Center for Infectious Disease"/>
            <person name="Wu L."/>
            <person name="Ma J."/>
        </authorList>
    </citation>
    <scope>NUCLEOTIDE SEQUENCE [LARGE SCALE GENOMIC DNA]</scope>
    <source>
        <strain evidence="2">CGMCC 1.14993</strain>
    </source>
</reference>
<keyword evidence="2" id="KW-1185">Reference proteome</keyword>
<dbReference type="EMBL" id="BMHB01000001">
    <property type="protein sequence ID" value="GGI15811.1"/>
    <property type="molecule type" value="Genomic_DNA"/>
</dbReference>
<dbReference type="Proteomes" id="UP000626244">
    <property type="component" value="Unassembled WGS sequence"/>
</dbReference>
<dbReference type="AlphaFoldDB" id="A0A8J3F0S0"/>